<dbReference type="GO" id="GO:0003677">
    <property type="term" value="F:DNA binding"/>
    <property type="evidence" value="ECO:0007669"/>
    <property type="project" value="UniProtKB-KW"/>
</dbReference>
<keyword evidence="4" id="KW-1185">Reference proteome</keyword>
<comment type="caution">
    <text evidence="3">The sequence shown here is derived from an EMBL/GenBank/DDBJ whole genome shotgun (WGS) entry which is preliminary data.</text>
</comment>
<name>A0ABQ6F4N4_9VIBR</name>
<protein>
    <recommendedName>
        <fullName evidence="2">Single-stranded DNA-binding protein</fullName>
    </recommendedName>
</protein>
<organism evidence="3 4">
    <name type="scientific">Vibrio zhanjiangensis</name>
    <dbReference type="NCBI Taxonomy" id="1046128"/>
    <lineage>
        <taxon>Bacteria</taxon>
        <taxon>Pseudomonadati</taxon>
        <taxon>Pseudomonadota</taxon>
        <taxon>Gammaproteobacteria</taxon>
        <taxon>Vibrionales</taxon>
        <taxon>Vibrionaceae</taxon>
        <taxon>Vibrio</taxon>
    </lineage>
</organism>
<dbReference type="EMBL" id="BSPW01000096">
    <property type="protein sequence ID" value="GLT20219.1"/>
    <property type="molecule type" value="Genomic_DNA"/>
</dbReference>
<accession>A0ABQ6F4N4</accession>
<evidence type="ECO:0000313" key="3">
    <source>
        <dbReference type="EMBL" id="GLT20219.1"/>
    </source>
</evidence>
<evidence type="ECO:0000256" key="1">
    <source>
        <dbReference type="ARBA" id="ARBA00023125"/>
    </source>
</evidence>
<evidence type="ECO:0000313" key="4">
    <source>
        <dbReference type="Proteomes" id="UP001157138"/>
    </source>
</evidence>
<dbReference type="InterPro" id="IPR012340">
    <property type="entry name" value="NA-bd_OB-fold"/>
</dbReference>
<dbReference type="PROSITE" id="PS50935">
    <property type="entry name" value="SSB"/>
    <property type="match status" value="1"/>
</dbReference>
<dbReference type="RefSeq" id="WP_284194040.1">
    <property type="nucleotide sequence ID" value="NZ_BSPW01000096.1"/>
</dbReference>
<reference evidence="4" key="1">
    <citation type="journal article" date="2019" name="Int. J. Syst. Evol. Microbiol.">
        <title>The Global Catalogue of Microorganisms (GCM) 10K type strain sequencing project: providing services to taxonomists for standard genome sequencing and annotation.</title>
        <authorList>
            <consortium name="The Broad Institute Genomics Platform"/>
            <consortium name="The Broad Institute Genome Sequencing Center for Infectious Disease"/>
            <person name="Wu L."/>
            <person name="Ma J."/>
        </authorList>
    </citation>
    <scope>NUCLEOTIDE SEQUENCE [LARGE SCALE GENOMIC DNA]</scope>
    <source>
        <strain evidence="4">NBRC 108723</strain>
    </source>
</reference>
<sequence length="151" mass="17029">MARGIFTFDGNIGQAPEIRFQPGNERSEDQPRPLLKLTVKYDRLVKSNHPDRLYDDKGGFWVNVDYWKKNAEEVAKLLKKGMRVRVEGELRIDTWEDKNNPGQMQSGMALTAESITIVPSRIESIGMKSSQAASSQSAPIEHYSNAMMGID</sequence>
<dbReference type="CDD" id="cd04496">
    <property type="entry name" value="SSB_OBF"/>
    <property type="match status" value="1"/>
</dbReference>
<keyword evidence="1 2" id="KW-0238">DNA-binding</keyword>
<evidence type="ECO:0000256" key="2">
    <source>
        <dbReference type="PIRNR" id="PIRNR002070"/>
    </source>
</evidence>
<dbReference type="PIRSF" id="PIRSF002070">
    <property type="entry name" value="SSB"/>
    <property type="match status" value="1"/>
</dbReference>
<gene>
    <name evidence="3" type="ORF">GCM10007938_40020</name>
</gene>
<dbReference type="NCBIfam" id="NF006039">
    <property type="entry name" value="PRK08182.1"/>
    <property type="match status" value="1"/>
</dbReference>
<dbReference type="Pfam" id="PF00436">
    <property type="entry name" value="SSB"/>
    <property type="match status" value="1"/>
</dbReference>
<proteinExistence type="predicted"/>
<dbReference type="Gene3D" id="2.40.50.140">
    <property type="entry name" value="Nucleic acid-binding proteins"/>
    <property type="match status" value="1"/>
</dbReference>
<dbReference type="Proteomes" id="UP001157138">
    <property type="component" value="Unassembled WGS sequence"/>
</dbReference>
<dbReference type="SUPFAM" id="SSF50249">
    <property type="entry name" value="Nucleic acid-binding proteins"/>
    <property type="match status" value="1"/>
</dbReference>
<dbReference type="InterPro" id="IPR011344">
    <property type="entry name" value="ssDNA-bd"/>
</dbReference>
<dbReference type="InterPro" id="IPR000424">
    <property type="entry name" value="Primosome_PriB/ssb"/>
</dbReference>